<name>A0A2M7APH7_UNCKA</name>
<proteinExistence type="predicted"/>
<evidence type="ECO:0000256" key="1">
    <source>
        <dbReference type="SAM" id="MobiDB-lite"/>
    </source>
</evidence>
<reference evidence="3" key="1">
    <citation type="submission" date="2017-09" db="EMBL/GenBank/DDBJ databases">
        <title>Depth-based differentiation of microbial function through sediment-hosted aquifers and enrichment of novel symbionts in the deep terrestrial subsurface.</title>
        <authorList>
            <person name="Probst A.J."/>
            <person name="Ladd B."/>
            <person name="Jarett J.K."/>
            <person name="Geller-Mcgrath D.E."/>
            <person name="Sieber C.M.K."/>
            <person name="Emerson J.B."/>
            <person name="Anantharaman K."/>
            <person name="Thomas B.C."/>
            <person name="Malmstrom R."/>
            <person name="Stieglmeier M."/>
            <person name="Klingl A."/>
            <person name="Woyke T."/>
            <person name="Ryan C.M."/>
            <person name="Banfield J.F."/>
        </authorList>
    </citation>
    <scope>NUCLEOTIDE SEQUENCE [LARGE SCALE GENOMIC DNA]</scope>
</reference>
<organism evidence="2 3">
    <name type="scientific">candidate division WWE3 bacterium CG06_land_8_20_14_3_00_42_16</name>
    <dbReference type="NCBI Taxonomy" id="1975083"/>
    <lineage>
        <taxon>Bacteria</taxon>
        <taxon>Katanobacteria</taxon>
    </lineage>
</organism>
<comment type="caution">
    <text evidence="2">The sequence shown here is derived from an EMBL/GenBank/DDBJ whole genome shotgun (WGS) entry which is preliminary data.</text>
</comment>
<dbReference type="Proteomes" id="UP000229916">
    <property type="component" value="Unassembled WGS sequence"/>
</dbReference>
<gene>
    <name evidence="2" type="ORF">COS81_00595</name>
</gene>
<dbReference type="EMBL" id="PEWD01000009">
    <property type="protein sequence ID" value="PIU69298.1"/>
    <property type="molecule type" value="Genomic_DNA"/>
</dbReference>
<sequence>MRQNREYSFFHKPPFLSPTCYNYYILKLLQSRQRRTVLGIYSPTFTRQGGIKYTNYSRNEERFYGFLPEATLTITEFNVVLAVDRGPFGRGGFESNEERSGFVKNPRFAGEKTNP</sequence>
<dbReference type="AlphaFoldDB" id="A0A2M7APH7"/>
<accession>A0A2M7APH7</accession>
<evidence type="ECO:0000313" key="3">
    <source>
        <dbReference type="Proteomes" id="UP000229916"/>
    </source>
</evidence>
<evidence type="ECO:0000313" key="2">
    <source>
        <dbReference type="EMBL" id="PIU69298.1"/>
    </source>
</evidence>
<feature type="region of interest" description="Disordered" evidence="1">
    <location>
        <begin position="91"/>
        <end position="115"/>
    </location>
</feature>
<protein>
    <submittedName>
        <fullName evidence="2">Uncharacterized protein</fullName>
    </submittedName>
</protein>